<sequence length="109" mass="12877">MKQDFLVIISIIAIYAIYSKKHLFLNLIDKNIYLSNTNLLYKRTKEALLEKNVIKKGNKIYIYEINKLRSNGKLIKTMEINKIPFKIKTKNSVKYAKVPLKMEIQKDLK</sequence>
<reference evidence="1 2" key="1">
    <citation type="submission" date="2016-03" db="EMBL/GenBank/DDBJ databases">
        <title>Acinetobacter genomospecies 28 strain ANC 4149.</title>
        <authorList>
            <person name="Radolfova-Krizova L."/>
            <person name="Nemec A."/>
        </authorList>
    </citation>
    <scope>NUCLEOTIDE SEQUENCE [LARGE SCALE GENOMIC DNA]</scope>
    <source>
        <strain evidence="1 2">ANC 4149</strain>
    </source>
</reference>
<dbReference type="STRING" id="1806892.AZH43_05810"/>
<proteinExistence type="predicted"/>
<dbReference type="EMBL" id="LUAW01000005">
    <property type="protein sequence ID" value="KYQ73415.1"/>
    <property type="molecule type" value="Genomic_DNA"/>
</dbReference>
<dbReference type="AlphaFoldDB" id="A0A151Y5V8"/>
<comment type="caution">
    <text evidence="1">The sequence shown here is derived from an EMBL/GenBank/DDBJ whole genome shotgun (WGS) entry which is preliminary data.</text>
</comment>
<dbReference type="OrthoDB" id="6696696at2"/>
<gene>
    <name evidence="1" type="ORF">AZH43_05810</name>
</gene>
<dbReference type="Proteomes" id="UP000076276">
    <property type="component" value="Unassembled WGS sequence"/>
</dbReference>
<accession>A0A151Y5V8</accession>
<keyword evidence="2" id="KW-1185">Reference proteome</keyword>
<evidence type="ECO:0000313" key="2">
    <source>
        <dbReference type="Proteomes" id="UP000076276"/>
    </source>
</evidence>
<protein>
    <submittedName>
        <fullName evidence="1">Uncharacterized protein</fullName>
    </submittedName>
</protein>
<dbReference type="RefSeq" id="WP_067665923.1">
    <property type="nucleotide sequence ID" value="NZ_CBCSIK010000018.1"/>
</dbReference>
<organism evidence="1 2">
    <name type="scientific">Acinetobacter pragensis</name>
    <dbReference type="NCBI Taxonomy" id="1806892"/>
    <lineage>
        <taxon>Bacteria</taxon>
        <taxon>Pseudomonadati</taxon>
        <taxon>Pseudomonadota</taxon>
        <taxon>Gammaproteobacteria</taxon>
        <taxon>Moraxellales</taxon>
        <taxon>Moraxellaceae</taxon>
        <taxon>Acinetobacter</taxon>
    </lineage>
</organism>
<evidence type="ECO:0000313" key="1">
    <source>
        <dbReference type="EMBL" id="KYQ73415.1"/>
    </source>
</evidence>
<name>A0A151Y5V8_9GAMM</name>